<sequence>MRLLVARPWKCGLVIRLIFILTIIFPVIPEVGAQEVIVNPDAPEMKLTRSTLRAIFSMRLRTWPDGSLIKVFVLSDNSPLHIQFSKKILNIFPYQLRRTWDRLVYSGTGQAPIEVDSIKEMGNKVASTPGAIGYLPGGNTDFRVRVVEKAMGAKR</sequence>
<evidence type="ECO:0000259" key="1">
    <source>
        <dbReference type="Pfam" id="PF12849"/>
    </source>
</evidence>
<gene>
    <name evidence="2" type="ordered locus">Nwat_1869</name>
</gene>
<name>D8K741_NITWC</name>
<reference evidence="2 3" key="1">
    <citation type="submission" date="2010-06" db="EMBL/GenBank/DDBJ databases">
        <title>Complete sequence of chromosome of Nitrosococcus watsoni C-113.</title>
        <authorList>
            <consortium name="US DOE Joint Genome Institute"/>
            <person name="Lucas S."/>
            <person name="Copeland A."/>
            <person name="Lapidus A."/>
            <person name="Cheng J.-F."/>
            <person name="Bruce D."/>
            <person name="Goodwin L."/>
            <person name="Pitluck S."/>
            <person name="Malfatti S.A."/>
            <person name="Chain P.S.G."/>
            <person name="Land M."/>
            <person name="Hauser L."/>
            <person name="Kyrpides N."/>
            <person name="Ivanova N."/>
            <person name="Cambell M.A."/>
            <person name="Heidelberg J.F."/>
            <person name="Klotz M.G."/>
            <person name="Woyke T."/>
        </authorList>
    </citation>
    <scope>NUCLEOTIDE SEQUENCE [LARGE SCALE GENOMIC DNA]</scope>
    <source>
        <strain evidence="2 3">C-113</strain>
    </source>
</reference>
<accession>D8K741</accession>
<organism evidence="2 3">
    <name type="scientific">Nitrosococcus watsoni (strain C-113)</name>
    <dbReference type="NCBI Taxonomy" id="105559"/>
    <lineage>
        <taxon>Bacteria</taxon>
        <taxon>Pseudomonadati</taxon>
        <taxon>Pseudomonadota</taxon>
        <taxon>Gammaproteobacteria</taxon>
        <taxon>Chromatiales</taxon>
        <taxon>Chromatiaceae</taxon>
        <taxon>Nitrosococcus</taxon>
    </lineage>
</organism>
<dbReference type="Proteomes" id="UP000000393">
    <property type="component" value="Chromosome"/>
</dbReference>
<dbReference type="SUPFAM" id="SSF53850">
    <property type="entry name" value="Periplasmic binding protein-like II"/>
    <property type="match status" value="1"/>
</dbReference>
<evidence type="ECO:0000313" key="2">
    <source>
        <dbReference type="EMBL" id="ADJ28718.1"/>
    </source>
</evidence>
<dbReference type="OrthoDB" id="5368544at2"/>
<feature type="domain" description="PBP" evidence="1">
    <location>
        <begin position="36"/>
        <end position="135"/>
    </location>
</feature>
<keyword evidence="3" id="KW-1185">Reference proteome</keyword>
<dbReference type="STRING" id="105559.Nwat_1869"/>
<dbReference type="InterPro" id="IPR024370">
    <property type="entry name" value="PBP_domain"/>
</dbReference>
<dbReference type="Gene3D" id="3.40.190.10">
    <property type="entry name" value="Periplasmic binding protein-like II"/>
    <property type="match status" value="1"/>
</dbReference>
<proteinExistence type="predicted"/>
<dbReference type="KEGG" id="nwa:Nwat_1869"/>
<protein>
    <recommendedName>
        <fullName evidence="1">PBP domain-containing protein</fullName>
    </recommendedName>
</protein>
<dbReference type="RefSeq" id="WP_013220810.1">
    <property type="nucleotide sequence ID" value="NC_014315.1"/>
</dbReference>
<dbReference type="AlphaFoldDB" id="D8K741"/>
<dbReference type="EMBL" id="CP002086">
    <property type="protein sequence ID" value="ADJ28718.1"/>
    <property type="molecule type" value="Genomic_DNA"/>
</dbReference>
<dbReference type="Pfam" id="PF12849">
    <property type="entry name" value="PBP_like_2"/>
    <property type="match status" value="1"/>
</dbReference>
<dbReference type="HOGENOM" id="CLU_124904_0_0_6"/>
<evidence type="ECO:0000313" key="3">
    <source>
        <dbReference type="Proteomes" id="UP000000393"/>
    </source>
</evidence>
<dbReference type="eggNOG" id="COG0226">
    <property type="taxonomic scope" value="Bacteria"/>
</dbReference>